<dbReference type="GO" id="GO:0000156">
    <property type="term" value="F:phosphorelay response regulator activity"/>
    <property type="evidence" value="ECO:0007669"/>
    <property type="project" value="TreeGrafter"/>
</dbReference>
<dbReference type="InterPro" id="IPR001789">
    <property type="entry name" value="Sig_transdc_resp-reg_receiver"/>
</dbReference>
<dbReference type="EMBL" id="JACXSI010000022">
    <property type="protein sequence ID" value="MBD3108690.1"/>
    <property type="molecule type" value="Genomic_DNA"/>
</dbReference>
<comment type="caution">
    <text evidence="8">The sequence shown here is derived from an EMBL/GenBank/DDBJ whole genome shotgun (WGS) entry which is preliminary data.</text>
</comment>
<proteinExistence type="predicted"/>
<evidence type="ECO:0000256" key="1">
    <source>
        <dbReference type="ARBA" id="ARBA00022553"/>
    </source>
</evidence>
<dbReference type="Pfam" id="PF00072">
    <property type="entry name" value="Response_reg"/>
    <property type="match status" value="1"/>
</dbReference>
<evidence type="ECO:0000256" key="4">
    <source>
        <dbReference type="ARBA" id="ARBA00023125"/>
    </source>
</evidence>
<keyword evidence="4" id="KW-0238">DNA-binding</keyword>
<keyword evidence="1" id="KW-0597">Phosphoprotein</keyword>
<dbReference type="InterPro" id="IPR039420">
    <property type="entry name" value="WalR-like"/>
</dbReference>
<accession>A0A927CZL0</accession>
<keyword evidence="2" id="KW-0902">Two-component regulatory system</keyword>
<name>A0A927CZL0_9BACI</name>
<dbReference type="GO" id="GO:0006355">
    <property type="term" value="P:regulation of DNA-templated transcription"/>
    <property type="evidence" value="ECO:0007669"/>
    <property type="project" value="TreeGrafter"/>
</dbReference>
<evidence type="ECO:0000313" key="9">
    <source>
        <dbReference type="Proteomes" id="UP000602076"/>
    </source>
</evidence>
<protein>
    <submittedName>
        <fullName evidence="8">Response regulator transcription factor</fullName>
    </submittedName>
</protein>
<dbReference type="CDD" id="cd00156">
    <property type="entry name" value="REC"/>
    <property type="match status" value="1"/>
</dbReference>
<dbReference type="Gene3D" id="3.40.50.2300">
    <property type="match status" value="1"/>
</dbReference>
<comment type="caution">
    <text evidence="6">Lacks conserved residue(s) required for the propagation of feature annotation.</text>
</comment>
<dbReference type="GO" id="GO:0032993">
    <property type="term" value="C:protein-DNA complex"/>
    <property type="evidence" value="ECO:0007669"/>
    <property type="project" value="TreeGrafter"/>
</dbReference>
<gene>
    <name evidence="8" type="ORF">IEO70_09955</name>
</gene>
<dbReference type="GO" id="GO:0005829">
    <property type="term" value="C:cytosol"/>
    <property type="evidence" value="ECO:0007669"/>
    <property type="project" value="TreeGrafter"/>
</dbReference>
<dbReference type="PROSITE" id="PS50110">
    <property type="entry name" value="RESPONSE_REGULATORY"/>
    <property type="match status" value="1"/>
</dbReference>
<reference evidence="8" key="1">
    <citation type="submission" date="2020-09" db="EMBL/GenBank/DDBJ databases">
        <title>Bacillus faecalis sp. nov., a moderately halophilic bacterium isolated from cow faeces.</title>
        <authorList>
            <person name="Jiang L."/>
            <person name="Lee J."/>
        </authorList>
    </citation>
    <scope>NUCLEOTIDE SEQUENCE</scope>
    <source>
        <strain evidence="8">AGMB 02131</strain>
    </source>
</reference>
<keyword evidence="9" id="KW-1185">Reference proteome</keyword>
<keyword evidence="5" id="KW-0804">Transcription</keyword>
<dbReference type="SUPFAM" id="SSF52172">
    <property type="entry name" value="CheY-like"/>
    <property type="match status" value="1"/>
</dbReference>
<keyword evidence="3" id="KW-0805">Transcription regulation</keyword>
<dbReference type="SMART" id="SM00448">
    <property type="entry name" value="REC"/>
    <property type="match status" value="1"/>
</dbReference>
<sequence>MKNSLLDRELSISKSDFIDEKQMAIFFNVLTANVERTRTSMVASLLTFGNQKNLNMEDQLEIETVIGNFLQSKIRKSDLVCKLVRPLEWCIILTQSGEKEAIVFIERMFSDIQNIQNPLFAKYNLTPFTCINEINNSDVTFDQVINISRQSVSSTINNEIIKTTDFKDRKKEKIKVSILEDNEIFAQALYTTVENIPLNEFELDMKIFSDGYEFLQSNWFYSSHTHIILVNDILPRNNGLEVVHRLREMPNNHKYLIFMMTKRKSEQDMIHAFKSGVDEYLIKPFNIRLFEAQLKRVLQRL</sequence>
<dbReference type="AlphaFoldDB" id="A0A927CZL0"/>
<evidence type="ECO:0000256" key="6">
    <source>
        <dbReference type="PROSITE-ProRule" id="PRU00169"/>
    </source>
</evidence>
<dbReference type="PANTHER" id="PTHR48111">
    <property type="entry name" value="REGULATOR OF RPOS"/>
    <property type="match status" value="1"/>
</dbReference>
<dbReference type="RefSeq" id="WP_190998228.1">
    <property type="nucleotide sequence ID" value="NZ_JACXSI010000022.1"/>
</dbReference>
<organism evidence="8 9">
    <name type="scientific">Peribacillus faecalis</name>
    <dbReference type="NCBI Taxonomy" id="2772559"/>
    <lineage>
        <taxon>Bacteria</taxon>
        <taxon>Bacillati</taxon>
        <taxon>Bacillota</taxon>
        <taxon>Bacilli</taxon>
        <taxon>Bacillales</taxon>
        <taxon>Bacillaceae</taxon>
        <taxon>Peribacillus</taxon>
    </lineage>
</organism>
<dbReference type="Proteomes" id="UP000602076">
    <property type="component" value="Unassembled WGS sequence"/>
</dbReference>
<dbReference type="PANTHER" id="PTHR48111:SF1">
    <property type="entry name" value="TWO-COMPONENT RESPONSE REGULATOR ORR33"/>
    <property type="match status" value="1"/>
</dbReference>
<evidence type="ECO:0000256" key="2">
    <source>
        <dbReference type="ARBA" id="ARBA00023012"/>
    </source>
</evidence>
<evidence type="ECO:0000313" key="8">
    <source>
        <dbReference type="EMBL" id="MBD3108690.1"/>
    </source>
</evidence>
<feature type="domain" description="Response regulatory" evidence="7">
    <location>
        <begin position="175"/>
        <end position="298"/>
    </location>
</feature>
<dbReference type="GO" id="GO:0000976">
    <property type="term" value="F:transcription cis-regulatory region binding"/>
    <property type="evidence" value="ECO:0007669"/>
    <property type="project" value="TreeGrafter"/>
</dbReference>
<evidence type="ECO:0000259" key="7">
    <source>
        <dbReference type="PROSITE" id="PS50110"/>
    </source>
</evidence>
<dbReference type="InterPro" id="IPR011006">
    <property type="entry name" value="CheY-like_superfamily"/>
</dbReference>
<evidence type="ECO:0000256" key="5">
    <source>
        <dbReference type="ARBA" id="ARBA00023163"/>
    </source>
</evidence>
<evidence type="ECO:0000256" key="3">
    <source>
        <dbReference type="ARBA" id="ARBA00023015"/>
    </source>
</evidence>